<dbReference type="STRING" id="29349.CLOTH_08680"/>
<dbReference type="PRINTS" id="PR00723">
    <property type="entry name" value="SUBTILISIN"/>
</dbReference>
<dbReference type="PROSITE" id="PS51272">
    <property type="entry name" value="SLH"/>
    <property type="match status" value="3"/>
</dbReference>
<keyword evidence="2 7" id="KW-0645">Protease</keyword>
<dbReference type="PROSITE" id="PS51892">
    <property type="entry name" value="SUBTILASE"/>
    <property type="match status" value="1"/>
</dbReference>
<sequence>MRKVVSIFVILIYIFSTNLYSHEYEPYDDRLLVVFKDEVDRSIIENLNGKIVSEFENIPMLSVIIPSSRTKYLMNNSAIEAIEYDNIVEIKGQVIDWGIERINANRAWNLGYTGKGVKIAIIDTGVDKNHEDIKILGGASFVDYTSSYNDDNGHGTHIAGIIGAKNNDFGVVGVAPDSEIYAVKALNSDGIGYISHIIAGIDWAITNKMDIINLSLGSNTHSLALKSAVDRAYDNGILVVAAAGNERVITYPAMYDSVIAVSAIDSLNNIASFSAIGREIEVSAPGVSILSTHLNNKYKKLSGTSMASGYVTGNIALLIEANRNSSHKEIRSLLTNNAIDLGLAGRDEMYGYGLVQFPYLVMNINKFMDIGGHWAKDDILWTSDKGLMIGTTNKTFSPNEPLTRAQAATIFVRALNLENSRVETSYFNDIGNHWAKNSIEIAYSNGLMVGMGEGIFSPNTLVTREQMAVILERILNHEKIEHKNITFKDIDKNRWSYTSIIRMANLGIFAGYQDGTFRPIEALTRAQMAALMRRIYRYIEN</sequence>
<keyword evidence="5 7" id="KW-0378">Hydrolase</keyword>
<evidence type="ECO:0000256" key="1">
    <source>
        <dbReference type="ARBA" id="ARBA00011073"/>
    </source>
</evidence>
<keyword evidence="4" id="KW-0677">Repeat</keyword>
<dbReference type="GO" id="GO:0004252">
    <property type="term" value="F:serine-type endopeptidase activity"/>
    <property type="evidence" value="ECO:0007669"/>
    <property type="project" value="UniProtKB-UniRule"/>
</dbReference>
<comment type="similarity">
    <text evidence="1 7">Belongs to the peptidase S8 family.</text>
</comment>
<dbReference type="CDD" id="cd07477">
    <property type="entry name" value="Peptidases_S8_Subtilisin_subset"/>
    <property type="match status" value="1"/>
</dbReference>
<feature type="active site" description="Charge relay system" evidence="7">
    <location>
        <position position="305"/>
    </location>
</feature>
<dbReference type="EC" id="3.4.21.-" evidence="9"/>
<protein>
    <submittedName>
        <fullName evidence="9">Minor extracellular protease Epr</fullName>
        <ecNumber evidence="9">3.4.21.-</ecNumber>
    </submittedName>
</protein>
<dbReference type="SUPFAM" id="SSF54897">
    <property type="entry name" value="Protease propeptides/inhibitors"/>
    <property type="match status" value="1"/>
</dbReference>
<accession>A0A1V4I970</accession>
<dbReference type="PANTHER" id="PTHR43806:SF11">
    <property type="entry name" value="CEREVISIN-RELATED"/>
    <property type="match status" value="1"/>
</dbReference>
<dbReference type="InterPro" id="IPR037045">
    <property type="entry name" value="S8pro/Inhibitor_I9_sf"/>
</dbReference>
<dbReference type="InterPro" id="IPR034202">
    <property type="entry name" value="Subtilisin_Carlsberg-like"/>
</dbReference>
<dbReference type="Gene3D" id="3.40.50.200">
    <property type="entry name" value="Peptidase S8/S53 domain"/>
    <property type="match status" value="1"/>
</dbReference>
<organism evidence="9 10">
    <name type="scientific">Alkalithermobacter paradoxus</name>
    <dbReference type="NCBI Taxonomy" id="29349"/>
    <lineage>
        <taxon>Bacteria</taxon>
        <taxon>Bacillati</taxon>
        <taxon>Bacillota</taxon>
        <taxon>Clostridia</taxon>
        <taxon>Peptostreptococcales</taxon>
        <taxon>Tepidibacteraceae</taxon>
        <taxon>Alkalithermobacter</taxon>
    </lineage>
</organism>
<feature type="domain" description="SLH" evidence="8">
    <location>
        <begin position="426"/>
        <end position="482"/>
    </location>
</feature>
<feature type="domain" description="SLH" evidence="8">
    <location>
        <begin position="362"/>
        <end position="425"/>
    </location>
</feature>
<reference evidence="9 10" key="1">
    <citation type="submission" date="2017-03" db="EMBL/GenBank/DDBJ databases">
        <title>Genome sequence of Clostridium thermoalcaliphilum DSM 7309.</title>
        <authorList>
            <person name="Poehlein A."/>
            <person name="Daniel R."/>
        </authorList>
    </citation>
    <scope>NUCLEOTIDE SEQUENCE [LARGE SCALE GENOMIC DNA]</scope>
    <source>
        <strain evidence="9 10">DSM 7309</strain>
    </source>
</reference>
<dbReference type="PROSITE" id="PS00136">
    <property type="entry name" value="SUBTILASE_ASP"/>
    <property type="match status" value="1"/>
</dbReference>
<dbReference type="GO" id="GO:0006508">
    <property type="term" value="P:proteolysis"/>
    <property type="evidence" value="ECO:0007669"/>
    <property type="project" value="UniProtKB-KW"/>
</dbReference>
<dbReference type="Pfam" id="PF00395">
    <property type="entry name" value="SLH"/>
    <property type="match status" value="3"/>
</dbReference>
<dbReference type="EMBL" id="MZGW01000002">
    <property type="protein sequence ID" value="OPJ56463.1"/>
    <property type="molecule type" value="Genomic_DNA"/>
</dbReference>
<dbReference type="PANTHER" id="PTHR43806">
    <property type="entry name" value="PEPTIDASE S8"/>
    <property type="match status" value="1"/>
</dbReference>
<evidence type="ECO:0000256" key="3">
    <source>
        <dbReference type="ARBA" id="ARBA00022723"/>
    </source>
</evidence>
<comment type="caution">
    <text evidence="9">The sequence shown here is derived from an EMBL/GenBank/DDBJ whole genome shotgun (WGS) entry which is preliminary data.</text>
</comment>
<feature type="active site" description="Charge relay system" evidence="7">
    <location>
        <position position="123"/>
    </location>
</feature>
<dbReference type="PROSITE" id="PS00137">
    <property type="entry name" value="SUBTILASE_HIS"/>
    <property type="match status" value="1"/>
</dbReference>
<evidence type="ECO:0000256" key="5">
    <source>
        <dbReference type="ARBA" id="ARBA00022801"/>
    </source>
</evidence>
<gene>
    <name evidence="9" type="primary">epr</name>
    <name evidence="9" type="ORF">CLOTH_08680</name>
</gene>
<evidence type="ECO:0000313" key="9">
    <source>
        <dbReference type="EMBL" id="OPJ56463.1"/>
    </source>
</evidence>
<dbReference type="RefSeq" id="WP_158080458.1">
    <property type="nucleotide sequence ID" value="NZ_MZGW01000002.1"/>
</dbReference>
<evidence type="ECO:0000256" key="4">
    <source>
        <dbReference type="ARBA" id="ARBA00022737"/>
    </source>
</evidence>
<dbReference type="InterPro" id="IPR001119">
    <property type="entry name" value="SLH_dom"/>
</dbReference>
<dbReference type="SUPFAM" id="SSF52743">
    <property type="entry name" value="Subtilisin-like"/>
    <property type="match status" value="1"/>
</dbReference>
<keyword evidence="6 7" id="KW-0720">Serine protease</keyword>
<feature type="domain" description="SLH" evidence="8">
    <location>
        <begin position="483"/>
        <end position="541"/>
    </location>
</feature>
<evidence type="ECO:0000313" key="10">
    <source>
        <dbReference type="Proteomes" id="UP000190140"/>
    </source>
</evidence>
<dbReference type="InterPro" id="IPR036852">
    <property type="entry name" value="Peptidase_S8/S53_dom_sf"/>
</dbReference>
<dbReference type="Proteomes" id="UP000190140">
    <property type="component" value="Unassembled WGS sequence"/>
</dbReference>
<dbReference type="InterPro" id="IPR050131">
    <property type="entry name" value="Peptidase_S8_subtilisin-like"/>
</dbReference>
<dbReference type="GO" id="GO:0046872">
    <property type="term" value="F:metal ion binding"/>
    <property type="evidence" value="ECO:0007669"/>
    <property type="project" value="UniProtKB-KW"/>
</dbReference>
<dbReference type="InterPro" id="IPR022398">
    <property type="entry name" value="Peptidase_S8_His-AS"/>
</dbReference>
<dbReference type="Pfam" id="PF00082">
    <property type="entry name" value="Peptidase_S8"/>
    <property type="match status" value="1"/>
</dbReference>
<evidence type="ECO:0000256" key="6">
    <source>
        <dbReference type="ARBA" id="ARBA00022825"/>
    </source>
</evidence>
<keyword evidence="3" id="KW-0479">Metal-binding</keyword>
<dbReference type="AlphaFoldDB" id="A0A1V4I970"/>
<dbReference type="Gene3D" id="3.30.70.80">
    <property type="entry name" value="Peptidase S8 propeptide/proteinase inhibitor I9"/>
    <property type="match status" value="1"/>
</dbReference>
<evidence type="ECO:0000256" key="7">
    <source>
        <dbReference type="PROSITE-ProRule" id="PRU01240"/>
    </source>
</evidence>
<dbReference type="OrthoDB" id="9798386at2"/>
<proteinExistence type="inferred from homology"/>
<keyword evidence="10" id="KW-1185">Reference proteome</keyword>
<evidence type="ECO:0000259" key="8">
    <source>
        <dbReference type="PROSITE" id="PS51272"/>
    </source>
</evidence>
<feature type="active site" description="Charge relay system" evidence="7">
    <location>
        <position position="154"/>
    </location>
</feature>
<dbReference type="InterPro" id="IPR015500">
    <property type="entry name" value="Peptidase_S8_subtilisin-rel"/>
</dbReference>
<dbReference type="InterPro" id="IPR023827">
    <property type="entry name" value="Peptidase_S8_Asp-AS"/>
</dbReference>
<dbReference type="InterPro" id="IPR000209">
    <property type="entry name" value="Peptidase_S8/S53_dom"/>
</dbReference>
<evidence type="ECO:0000256" key="2">
    <source>
        <dbReference type="ARBA" id="ARBA00022670"/>
    </source>
</evidence>
<name>A0A1V4I970_9FIRM</name>